<dbReference type="GO" id="GO:0000400">
    <property type="term" value="F:four-way junction DNA binding"/>
    <property type="evidence" value="ECO:0007669"/>
    <property type="project" value="TreeGrafter"/>
</dbReference>
<reference evidence="10" key="1">
    <citation type="submission" date="2022-07" db="EMBL/GenBank/DDBJ databases">
        <title>Phylogenomic reconstructions and comparative analyses of Kickxellomycotina fungi.</title>
        <authorList>
            <person name="Reynolds N.K."/>
            <person name="Stajich J.E."/>
            <person name="Barry K."/>
            <person name="Grigoriev I.V."/>
            <person name="Crous P."/>
            <person name="Smith M.E."/>
        </authorList>
    </citation>
    <scope>NUCLEOTIDE SEQUENCE</scope>
    <source>
        <strain evidence="10">NBRC 32514</strain>
    </source>
</reference>
<dbReference type="Pfam" id="PF00271">
    <property type="entry name" value="Helicase_C"/>
    <property type="match status" value="1"/>
</dbReference>
<dbReference type="InterPro" id="IPR001650">
    <property type="entry name" value="Helicase_C-like"/>
</dbReference>
<comment type="caution">
    <text evidence="10">The sequence shown here is derived from an EMBL/GenBank/DDBJ whole genome shotgun (WGS) entry which is preliminary data.</text>
</comment>
<feature type="domain" description="Helicase C-terminal" evidence="9">
    <location>
        <begin position="712"/>
        <end position="965"/>
    </location>
</feature>
<evidence type="ECO:0000259" key="9">
    <source>
        <dbReference type="PROSITE" id="PS51194"/>
    </source>
</evidence>
<dbReference type="GO" id="GO:0043138">
    <property type="term" value="F:3'-5' DNA helicase activity"/>
    <property type="evidence" value="ECO:0007669"/>
    <property type="project" value="InterPro"/>
</dbReference>
<keyword evidence="3" id="KW-0547">Nucleotide-binding</keyword>
<feature type="compositionally biased region" description="Acidic residues" evidence="7">
    <location>
        <begin position="1617"/>
        <end position="1630"/>
    </location>
</feature>
<feature type="compositionally biased region" description="Acidic residues" evidence="7">
    <location>
        <begin position="1743"/>
        <end position="1753"/>
    </location>
</feature>
<feature type="compositionally biased region" description="Gly residues" evidence="7">
    <location>
        <begin position="793"/>
        <end position="831"/>
    </location>
</feature>
<evidence type="ECO:0000256" key="3">
    <source>
        <dbReference type="ARBA" id="ARBA00022741"/>
    </source>
</evidence>
<dbReference type="InterPro" id="IPR011545">
    <property type="entry name" value="DEAD/DEAH_box_helicase_dom"/>
</dbReference>
<dbReference type="InterPro" id="IPR014001">
    <property type="entry name" value="Helicase_ATP-bd"/>
</dbReference>
<feature type="compositionally biased region" description="Polar residues" evidence="7">
    <location>
        <begin position="1544"/>
        <end position="1558"/>
    </location>
</feature>
<feature type="compositionally biased region" description="Basic and acidic residues" evidence="7">
    <location>
        <begin position="1754"/>
        <end position="1767"/>
    </location>
</feature>
<accession>A0A9W7Y6S3</accession>
<feature type="region of interest" description="Disordered" evidence="7">
    <location>
        <begin position="1540"/>
        <end position="1706"/>
    </location>
</feature>
<evidence type="ECO:0000256" key="5">
    <source>
        <dbReference type="ARBA" id="ARBA00022806"/>
    </source>
</evidence>
<keyword evidence="5 10" id="KW-0347">Helicase</keyword>
<dbReference type="GO" id="GO:0045003">
    <property type="term" value="P:double-strand break repair via synthesis-dependent strand annealing"/>
    <property type="evidence" value="ECO:0007669"/>
    <property type="project" value="TreeGrafter"/>
</dbReference>
<dbReference type="Gene3D" id="3.40.50.300">
    <property type="entry name" value="P-loop containing nucleotide triphosphate hydrolases"/>
    <property type="match status" value="2"/>
</dbReference>
<dbReference type="PROSITE" id="PS51192">
    <property type="entry name" value="HELICASE_ATP_BIND_1"/>
    <property type="match status" value="1"/>
</dbReference>
<sequence>MDDDFADIDLDSFDDGLLEELLKDDLDMADPIIVLDSPTPTPAATHNPASAMALSPSTRHTGGIIRSSLGFPNAHQARISNTNTRTLSRSGSSSNSFGIQKQNAPKPQQKGAAPSVRSGQMTIDAMFGKRLSSGHAYPHQQQPMPAHSALAVPSKRPVESGSSASRSVASLLPPAKIQRQDFEEQKMQDELDAFIIDSDCDDLIAEVTPQKQETYAQHPIQSPDISLYQAKQFVVKNRGDNRLVERLHEMNMNAMGTYVYPLLDGQPARAYQQGAIQRCLFQNTLVALPTGMGKTLIAVVVMANYARWFPNSLSVFLAPTKPLVSQQMQACRGMIRAILRHADDAPRLEENWIVEMNGSTQPKIREKLWTSARFVFSTPQILQNDIKSGTLTAENAKRITLLVIDEAHRATGKYAYGVSVGLLYKLHHSHDLPMFNPQHPSSPGPFRVMSLTATPGSHMEAVKEIVTQLHVSHIFIRTEESMDVVPYIHGRRIEEMVIDMPPWLVAARNTLADVLRRSANLLSNVCNAMKMPSDMLRLSGYMVRMDRDRFCQHMGGNRSGLDTPRIIAEFTILISLAHIMQLLSEHGLRPAWNAISQWDQEVQRAKENRGTATRAKVDCVDSKEWGVLIKEFRALVDILDGKPVIPSGSGPGATAGSSSNLSAAKATKTDLVSSFFNVSNKPPQSAAGAPTIAGAAQTAASLAHTGFLGHPKLERMVEVVSEHFSRLQGSDAARSTRIIIFSQYRGSVSEIVGVLHRKCPLVRCEPFIGQSKSAGASGQKDTPEAAAGSPSRGRGGSWRGGYGRGGFGRGRGGFGRGGFNRGGFSRGGGRSHGQPASNADDGIDELLLGFDSNDPAMHGQSQKEQLAVLNRFRQGETNVIVATCVGEEGLDIGEVDLIINYDAPSSPIRLLQRIGRTGRARRGKVVVFLAKDTREENSYKKAQRDYKNVQAKIASGKELFLRTDISPPMLPPSLPNGQPERREIHLTRDEINRLDADVASASTGKRTRSRKPHDSGPSAGVSPQDMSEYWRLKSKYDVFSGSGAAKNGLHPAGSIVDQARAQIDSAVPGREPETVARLLRRGLAWQSLDSPHVLVAHSQRSTMYRRIMAGLEQARFSISADDGGGKNGVPQPIRSVPSMPVPSGVGKGGSDDNDDSFDDIDTILGARRYSKGSRISGFNNCDSDDGDAEFTIPIGSSPLQDDFLFPTARHADNKTAVGLAGRAASAGNDNHGSSASQTHKRRQSLQGNLFEAMDRMMRSGKVKRTFDWSIESLDLPLVEQARIAGVDIGLVAPSNGMATEGNSAIYGPARPSIFDDIGQPGTFDKLCDESLPLAVSKASESYSNLPPLLPKPPSFAALLGNTQRSPVPVTQEAHQVRLLCDESDSDDALLDNGWNISSLADLKVSSPPTQPIPESPPADQGSSRETDVAKVSEASQSRVRPVTPQVVEVIDDDDVEAALLGFDMDCDDILILSDDDGDVSFGGGKENANASLRPTQPAAPDMALLDSTTGISAISSRHAFNEDLMSSSPLKPRARLPAGLRSMDSANSPNGVASQATTPVRKPASRLLRGRRPDVNHADPATTSILLRSPVSKPAKQRKKLRAPPRRQRAPNPFVDTEADIGESGDEENDCNGNARRRHVVSDDEADGDDLDQDLSSFIVDDDQVEFDTPQSAARRSHDQDDDTTTEITPRRIGDVYRRSLHTETTPVSVILQQLAEREKQRRWVYDTPTKAGGGYRTFTGFGDDDIVDDQDDQGDRNGRNGRNGRDDMDDMDVDDGKRHNSFDDGSSDFESVEKMFD</sequence>
<dbReference type="PANTHER" id="PTHR14025">
    <property type="entry name" value="FANCONI ANEMIA GROUP M FANCM FAMILY MEMBER"/>
    <property type="match status" value="1"/>
</dbReference>
<dbReference type="CDD" id="cd12091">
    <property type="entry name" value="FANCM_ID"/>
    <property type="match status" value="1"/>
</dbReference>
<keyword evidence="4 10" id="KW-0378">Hydrolase</keyword>
<organism evidence="10 11">
    <name type="scientific">Coemansia erecta</name>
    <dbReference type="NCBI Taxonomy" id="147472"/>
    <lineage>
        <taxon>Eukaryota</taxon>
        <taxon>Fungi</taxon>
        <taxon>Fungi incertae sedis</taxon>
        <taxon>Zoopagomycota</taxon>
        <taxon>Kickxellomycotina</taxon>
        <taxon>Kickxellomycetes</taxon>
        <taxon>Kickxellales</taxon>
        <taxon>Kickxellaceae</taxon>
        <taxon>Coemansia</taxon>
    </lineage>
</organism>
<evidence type="ECO:0000256" key="6">
    <source>
        <dbReference type="ARBA" id="ARBA00022840"/>
    </source>
</evidence>
<feature type="region of interest" description="Disordered" evidence="7">
    <location>
        <begin position="771"/>
        <end position="845"/>
    </location>
</feature>
<feature type="compositionally biased region" description="Low complexity" evidence="7">
    <location>
        <begin position="159"/>
        <end position="171"/>
    </location>
</feature>
<dbReference type="Pfam" id="PF00270">
    <property type="entry name" value="DEAD"/>
    <property type="match status" value="1"/>
</dbReference>
<dbReference type="GO" id="GO:0005524">
    <property type="term" value="F:ATP binding"/>
    <property type="evidence" value="ECO:0007669"/>
    <property type="project" value="UniProtKB-KW"/>
</dbReference>
<comment type="similarity">
    <text evidence="1">Belongs to the DEAD box helicase family. DEAH subfamily. FANCM sub-subfamily.</text>
</comment>
<keyword evidence="6" id="KW-0067">ATP-binding</keyword>
<feature type="domain" description="Helicase ATP-binding" evidence="8">
    <location>
        <begin position="275"/>
        <end position="473"/>
    </location>
</feature>
<dbReference type="SMART" id="SM00487">
    <property type="entry name" value="DEXDc"/>
    <property type="match status" value="1"/>
</dbReference>
<feature type="region of interest" description="Disordered" evidence="7">
    <location>
        <begin position="1223"/>
        <end position="1242"/>
    </location>
</feature>
<dbReference type="PANTHER" id="PTHR14025:SF20">
    <property type="entry name" value="FANCONI ANEMIA GROUP M PROTEIN"/>
    <property type="match status" value="1"/>
</dbReference>
<feature type="region of interest" description="Disordered" evidence="7">
    <location>
        <begin position="133"/>
        <end position="171"/>
    </location>
</feature>
<keyword evidence="11" id="KW-1185">Reference proteome</keyword>
<evidence type="ECO:0000256" key="4">
    <source>
        <dbReference type="ARBA" id="ARBA00022801"/>
    </source>
</evidence>
<dbReference type="EMBL" id="JANBOJ010000019">
    <property type="protein sequence ID" value="KAJ1724847.1"/>
    <property type="molecule type" value="Genomic_DNA"/>
</dbReference>
<feature type="compositionally biased region" description="Polar residues" evidence="7">
    <location>
        <begin position="771"/>
        <end position="780"/>
    </location>
</feature>
<feature type="region of interest" description="Disordered" evidence="7">
    <location>
        <begin position="1726"/>
        <end position="1798"/>
    </location>
</feature>
<evidence type="ECO:0000313" key="10">
    <source>
        <dbReference type="EMBL" id="KAJ1724847.1"/>
    </source>
</evidence>
<evidence type="ECO:0000256" key="1">
    <source>
        <dbReference type="ARBA" id="ARBA00009889"/>
    </source>
</evidence>
<dbReference type="SMART" id="SM00490">
    <property type="entry name" value="HELICc"/>
    <property type="match status" value="1"/>
</dbReference>
<dbReference type="GO" id="GO:0036297">
    <property type="term" value="P:interstrand cross-link repair"/>
    <property type="evidence" value="ECO:0007669"/>
    <property type="project" value="TreeGrafter"/>
</dbReference>
<dbReference type="EC" id="3.6.4.12" evidence="2"/>
<dbReference type="SUPFAM" id="SSF52540">
    <property type="entry name" value="P-loop containing nucleoside triphosphate hydrolases"/>
    <property type="match status" value="1"/>
</dbReference>
<feature type="compositionally biased region" description="Basic residues" evidence="7">
    <location>
        <begin position="1595"/>
        <end position="1609"/>
    </location>
</feature>
<name>A0A9W7Y6S3_9FUNG</name>
<gene>
    <name evidence="10" type="primary">MPH1</name>
    <name evidence="10" type="ORF">LPJ53_000915</name>
</gene>
<dbReference type="InterPro" id="IPR027417">
    <property type="entry name" value="P-loop_NTPase"/>
</dbReference>
<dbReference type="Proteomes" id="UP001149813">
    <property type="component" value="Unassembled WGS sequence"/>
</dbReference>
<proteinExistence type="inferred from homology"/>
<evidence type="ECO:0000259" key="8">
    <source>
        <dbReference type="PROSITE" id="PS51192"/>
    </source>
</evidence>
<evidence type="ECO:0000256" key="7">
    <source>
        <dbReference type="SAM" id="MobiDB-lite"/>
    </source>
</evidence>
<feature type="compositionally biased region" description="Basic and acidic residues" evidence="7">
    <location>
        <begin position="1689"/>
        <end position="1702"/>
    </location>
</feature>
<dbReference type="GO" id="GO:0016787">
    <property type="term" value="F:hydrolase activity"/>
    <property type="evidence" value="ECO:0007669"/>
    <property type="project" value="UniProtKB-KW"/>
</dbReference>
<feature type="region of interest" description="Disordered" evidence="7">
    <location>
        <begin position="1119"/>
        <end position="1158"/>
    </location>
</feature>
<dbReference type="OrthoDB" id="164902at2759"/>
<feature type="compositionally biased region" description="Low complexity" evidence="7">
    <location>
        <begin position="79"/>
        <end position="96"/>
    </location>
</feature>
<dbReference type="PROSITE" id="PS51194">
    <property type="entry name" value="HELICASE_CTER"/>
    <property type="match status" value="1"/>
</dbReference>
<dbReference type="InterPro" id="IPR039686">
    <property type="entry name" value="FANCM/Mph1-like_ID"/>
</dbReference>
<feature type="region of interest" description="Disordered" evidence="7">
    <location>
        <begin position="79"/>
        <end position="117"/>
    </location>
</feature>
<evidence type="ECO:0000313" key="11">
    <source>
        <dbReference type="Proteomes" id="UP001149813"/>
    </source>
</evidence>
<feature type="region of interest" description="Disordered" evidence="7">
    <location>
        <begin position="988"/>
        <end position="1024"/>
    </location>
</feature>
<feature type="compositionally biased region" description="Acidic residues" evidence="7">
    <location>
        <begin position="1643"/>
        <end position="1653"/>
    </location>
</feature>
<evidence type="ECO:0000256" key="2">
    <source>
        <dbReference type="ARBA" id="ARBA00012551"/>
    </source>
</evidence>
<feature type="compositionally biased region" description="Polar residues" evidence="7">
    <location>
        <begin position="1227"/>
        <end position="1237"/>
    </location>
</feature>
<protein>
    <recommendedName>
        <fullName evidence="2">DNA helicase</fullName>
        <ecNumber evidence="2">3.6.4.12</ecNumber>
    </recommendedName>
</protein>
<feature type="region of interest" description="Disordered" evidence="7">
    <location>
        <begin position="1401"/>
        <end position="1441"/>
    </location>
</feature>
<dbReference type="GO" id="GO:0009378">
    <property type="term" value="F:four-way junction helicase activity"/>
    <property type="evidence" value="ECO:0007669"/>
    <property type="project" value="TreeGrafter"/>
</dbReference>
<feature type="compositionally biased region" description="Polar residues" evidence="7">
    <location>
        <begin position="97"/>
        <end position="106"/>
    </location>
</feature>